<feature type="binding site" evidence="10">
    <location>
        <position position="297"/>
    </location>
    <ligand>
        <name>[4Fe-4S] cluster</name>
        <dbReference type="ChEBI" id="CHEBI:49883"/>
    </ligand>
</feature>
<organism evidence="13 14">
    <name type="scientific">Pyronema omphalodes (strain CBS 100304)</name>
    <name type="common">Pyronema confluens</name>
    <dbReference type="NCBI Taxonomy" id="1076935"/>
    <lineage>
        <taxon>Eukaryota</taxon>
        <taxon>Fungi</taxon>
        <taxon>Dikarya</taxon>
        <taxon>Ascomycota</taxon>
        <taxon>Pezizomycotina</taxon>
        <taxon>Pezizomycetes</taxon>
        <taxon>Pezizales</taxon>
        <taxon>Pyronemataceae</taxon>
        <taxon>Pyronema</taxon>
    </lineage>
</organism>
<comment type="similarity">
    <text evidence="1 9">Belongs to the eukaryotic-type primase large subunit family.</text>
</comment>
<protein>
    <recommendedName>
        <fullName evidence="9">DNA primase large subunit</fullName>
    </recommendedName>
</protein>
<accession>U4L5R1</accession>
<reference evidence="13 14" key="1">
    <citation type="journal article" date="2013" name="PLoS Genet.">
        <title>The genome and development-dependent transcriptomes of Pyronema confluens: a window into fungal evolution.</title>
        <authorList>
            <person name="Traeger S."/>
            <person name="Altegoer F."/>
            <person name="Freitag M."/>
            <person name="Gabaldon T."/>
            <person name="Kempken F."/>
            <person name="Kumar A."/>
            <person name="Marcet-Houben M."/>
            <person name="Poggeler S."/>
            <person name="Stajich J.E."/>
            <person name="Nowrousian M."/>
        </authorList>
    </citation>
    <scope>NUCLEOTIDE SEQUENCE [LARGE SCALE GENOMIC DNA]</scope>
    <source>
        <strain evidence="14">CBS 100304</strain>
        <tissue evidence="13">Vegetative mycelium</tissue>
    </source>
</reference>
<dbReference type="GO" id="GO:0003677">
    <property type="term" value="F:DNA binding"/>
    <property type="evidence" value="ECO:0007669"/>
    <property type="project" value="UniProtKB-UniRule"/>
</dbReference>
<dbReference type="Proteomes" id="UP000018144">
    <property type="component" value="Unassembled WGS sequence"/>
</dbReference>
<dbReference type="GO" id="GO:0051539">
    <property type="term" value="F:4 iron, 4 sulfur cluster binding"/>
    <property type="evidence" value="ECO:0007669"/>
    <property type="project" value="UniProtKB-UniRule"/>
</dbReference>
<name>U4L5R1_PYROM</name>
<keyword evidence="2 9" id="KW-0004">4Fe-4S</keyword>
<dbReference type="eggNOG" id="KOG2267">
    <property type="taxonomic scope" value="Eukaryota"/>
</dbReference>
<dbReference type="OMA" id="RINYKPW"/>
<keyword evidence="14" id="KW-1185">Reference proteome</keyword>
<evidence type="ECO:0000256" key="2">
    <source>
        <dbReference type="ARBA" id="ARBA00022485"/>
    </source>
</evidence>
<feature type="region of interest" description="Disordered" evidence="11">
    <location>
        <begin position="486"/>
        <end position="508"/>
    </location>
</feature>
<dbReference type="PIRSF" id="PIRSF009449">
    <property type="entry name" value="DNA_primase_large_subunit"/>
    <property type="match status" value="1"/>
</dbReference>
<dbReference type="InterPro" id="IPR058560">
    <property type="entry name" value="DNA_primase_C"/>
</dbReference>
<evidence type="ECO:0000256" key="10">
    <source>
        <dbReference type="PIRSR" id="PIRSR009449-1"/>
    </source>
</evidence>
<keyword evidence="6 9" id="KW-0408">Iron</keyword>
<dbReference type="OrthoDB" id="421393at2759"/>
<feature type="binding site" evidence="10">
    <location>
        <position position="434"/>
    </location>
    <ligand>
        <name>[4Fe-4S] cluster</name>
        <dbReference type="ChEBI" id="CHEBI:49883"/>
    </ligand>
</feature>
<evidence type="ECO:0000256" key="7">
    <source>
        <dbReference type="ARBA" id="ARBA00023014"/>
    </source>
</evidence>
<evidence type="ECO:0000256" key="1">
    <source>
        <dbReference type="ARBA" id="ARBA00010564"/>
    </source>
</evidence>
<dbReference type="STRING" id="1076935.U4L5R1"/>
<keyword evidence="7 9" id="KW-0411">Iron-sulfur</keyword>
<dbReference type="GO" id="GO:0006269">
    <property type="term" value="P:DNA replication, synthesis of primer"/>
    <property type="evidence" value="ECO:0007669"/>
    <property type="project" value="UniProtKB-KW"/>
</dbReference>
<dbReference type="Pfam" id="PF04104">
    <property type="entry name" value="DNA_primase_lrg"/>
    <property type="match status" value="1"/>
</dbReference>
<keyword evidence="8 9" id="KW-0238">DNA-binding</keyword>
<evidence type="ECO:0000256" key="3">
    <source>
        <dbReference type="ARBA" id="ARBA00022515"/>
    </source>
</evidence>
<feature type="domain" description="DNA primase large subunit C-terminal" evidence="12">
    <location>
        <begin position="291"/>
        <end position="465"/>
    </location>
</feature>
<dbReference type="AlphaFoldDB" id="U4L5R1"/>
<keyword evidence="5 9" id="KW-0479">Metal-binding</keyword>
<dbReference type="PANTHER" id="PTHR10537">
    <property type="entry name" value="DNA PRIMASE LARGE SUBUNIT"/>
    <property type="match status" value="1"/>
</dbReference>
<dbReference type="Pfam" id="PF26466">
    <property type="entry name" value="DNA_primase_lrg_N"/>
    <property type="match status" value="1"/>
</dbReference>
<evidence type="ECO:0000256" key="5">
    <source>
        <dbReference type="ARBA" id="ARBA00022723"/>
    </source>
</evidence>
<dbReference type="EMBL" id="HF935626">
    <property type="protein sequence ID" value="CCX11537.1"/>
    <property type="molecule type" value="Genomic_DNA"/>
</dbReference>
<dbReference type="InterPro" id="IPR016558">
    <property type="entry name" value="DNA_primase_lsu_euk"/>
</dbReference>
<dbReference type="FunFam" id="1.20.930.80:FF:000003">
    <property type="entry name" value="DNA primase large subunit"/>
    <property type="match status" value="1"/>
</dbReference>
<dbReference type="GO" id="GO:0005658">
    <property type="term" value="C:alpha DNA polymerase:primase complex"/>
    <property type="evidence" value="ECO:0007669"/>
    <property type="project" value="UniProtKB-ARBA"/>
</dbReference>
<dbReference type="Gene3D" id="1.20.930.80">
    <property type="match status" value="1"/>
</dbReference>
<comment type="cofactor">
    <cofactor evidence="9">
        <name>[4Fe-4S] cluster</name>
        <dbReference type="ChEBI" id="CHEBI:49883"/>
    </cofactor>
    <text evidence="9">Binds 1 [4Fe-4S] cluster.</text>
</comment>
<dbReference type="PANTHER" id="PTHR10537:SF3">
    <property type="entry name" value="DNA PRIMASE LARGE SUBUNIT"/>
    <property type="match status" value="1"/>
</dbReference>
<feature type="binding site" evidence="10">
    <location>
        <position position="375"/>
    </location>
    <ligand>
        <name>[4Fe-4S] cluster</name>
        <dbReference type="ChEBI" id="CHEBI:49883"/>
    </ligand>
</feature>
<comment type="function">
    <text evidence="9">DNA primase is the polymerase that synthesizes small RNA primers for the Okazaki fragments made during discontinuous DNA replication.</text>
</comment>
<evidence type="ECO:0000256" key="4">
    <source>
        <dbReference type="ARBA" id="ARBA00022705"/>
    </source>
</evidence>
<evidence type="ECO:0000313" key="14">
    <source>
        <dbReference type="Proteomes" id="UP000018144"/>
    </source>
</evidence>
<dbReference type="GO" id="GO:0046872">
    <property type="term" value="F:metal ion binding"/>
    <property type="evidence" value="ECO:0007669"/>
    <property type="project" value="UniProtKB-UniRule"/>
</dbReference>
<proteinExistence type="inferred from homology"/>
<evidence type="ECO:0000259" key="12">
    <source>
        <dbReference type="Pfam" id="PF04104"/>
    </source>
</evidence>
<evidence type="ECO:0000256" key="11">
    <source>
        <dbReference type="SAM" id="MobiDB-lite"/>
    </source>
</evidence>
<keyword evidence="3 9" id="KW-0639">Primosome</keyword>
<feature type="binding site" evidence="10">
    <location>
        <position position="392"/>
    </location>
    <ligand>
        <name>[4Fe-4S] cluster</name>
        <dbReference type="ChEBI" id="CHEBI:49883"/>
    </ligand>
</feature>
<gene>
    <name evidence="13" type="ORF">PCON_11131</name>
</gene>
<evidence type="ECO:0000256" key="9">
    <source>
        <dbReference type="PIRNR" id="PIRNR009449"/>
    </source>
</evidence>
<keyword evidence="4 9" id="KW-0235">DNA replication</keyword>
<dbReference type="InterPro" id="IPR007238">
    <property type="entry name" value="DNA_primase_lsu_euk/arc"/>
</dbReference>
<sequence>MYRQDQQKKPRLADARKRHFGGAAAFKPIEYPFRLNFYTTPPTAEVTLEEFEQWAIDRLRVLAEIESCLYRNKTPDELKATLNPLLKKYLHIESNSAHSTQLFEQRQKDHYSHFILRLAFARSEELRKRFSKAETILFKHRFDSDDGLERSEFITSLGLDWELVSPDERNQLAKPLLAAAGGKKLDEAYFKVDWERVTDLVQSRQVLLKGGKAYVPSSQYSSLVVAEFTSRLDKALELTARALPRLDEDDRLIPILNHLSHGFAAPEYNPSSDTTILSGAPITAGAIDGLSQHFPACMLHLHRTLRSTKHLKHFGRLQYTLFLKGVGLSVEEALNFWRGAFSNMPADKFNKEYAYNVRHAYGMEGGRKNYRAKSCQQILLEHPPGTGEAHGCPYRHFSIDNLTVLLQKQMGVTDQAVLRGVKQDTEATKYHMACNRVFEYAHAAELKREKEKGQTFTTLTHPNEYMVRSWELKNPEAVGVAAVGGGAGTRRAGDKPVEVDMMGGGEMM</sequence>
<dbReference type="GO" id="GO:0006270">
    <property type="term" value="P:DNA replication initiation"/>
    <property type="evidence" value="ECO:0007669"/>
    <property type="project" value="TreeGrafter"/>
</dbReference>
<evidence type="ECO:0000313" key="13">
    <source>
        <dbReference type="EMBL" id="CCX11537.1"/>
    </source>
</evidence>
<dbReference type="CDD" id="cd07322">
    <property type="entry name" value="PriL_PriS_Eukaryotic"/>
    <property type="match status" value="1"/>
</dbReference>
<evidence type="ECO:0000256" key="8">
    <source>
        <dbReference type="ARBA" id="ARBA00023125"/>
    </source>
</evidence>
<evidence type="ECO:0000256" key="6">
    <source>
        <dbReference type="ARBA" id="ARBA00023004"/>
    </source>
</evidence>